<feature type="region of interest" description="Disordered" evidence="1">
    <location>
        <begin position="151"/>
        <end position="172"/>
    </location>
</feature>
<reference evidence="2" key="2">
    <citation type="submission" date="2012-05" db="EMBL/GenBank/DDBJ databases">
        <title>The Genome Annotation of Fusarium oxysporum II5.</title>
        <authorList>
            <consortium name="The Broad Institute Genomics Platform"/>
            <person name="Ma L.-J."/>
            <person name="Corby-Kistler H."/>
            <person name="Broz K."/>
            <person name="Gale L.R."/>
            <person name="Jonkers W."/>
            <person name="O'Donnell K."/>
            <person name="Ploetz R."/>
            <person name="Steinberg C."/>
            <person name="Schwartz D.C."/>
            <person name="VanEtten H."/>
            <person name="Zhou S."/>
            <person name="Young S.K."/>
            <person name="Zeng Q."/>
            <person name="Gargeya S."/>
            <person name="Fitzgerald M."/>
            <person name="Abouelleil A."/>
            <person name="Alvarado L."/>
            <person name="Chapman S.B."/>
            <person name="Gainer-Dewar J."/>
            <person name="Goldberg J."/>
            <person name="Griggs A."/>
            <person name="Gujja S."/>
            <person name="Hansen M."/>
            <person name="Howarth C."/>
            <person name="Imamovic A."/>
            <person name="Ireland A."/>
            <person name="Larimer J."/>
            <person name="McCowan C."/>
            <person name="Murphy C."/>
            <person name="Pearson M."/>
            <person name="Poon T.W."/>
            <person name="Priest M."/>
            <person name="Roberts A."/>
            <person name="Saif S."/>
            <person name="Shea T."/>
            <person name="Sykes S."/>
            <person name="Wortman J."/>
            <person name="Nusbaum C."/>
            <person name="Birren B."/>
        </authorList>
    </citation>
    <scope>NUCLEOTIDE SEQUENCE</scope>
    <source>
        <strain evidence="2">54006</strain>
    </source>
</reference>
<name>X0JEE8_FUSO5</name>
<evidence type="ECO:0000313" key="2">
    <source>
        <dbReference type="EMBL" id="EXL94761.1"/>
    </source>
</evidence>
<sequence>MTGEDENRVREAMDDVEEKMIQGMGSRKEIKDKPRPEAKPSTKPTGARVQNQVLAVNPKNDGGSFESNSQRQKRRQLTCDMTACLPEPKHLVTVYQDYHVFLAISGIDSVNQINFGYPLGHALSKFEKLALTCIISRITTPHVPPPFAVEPSLTDRHKRYHDDPKVENLDDDDVRVASRLTRSVGAD</sequence>
<reference evidence="2" key="1">
    <citation type="submission" date="2011-11" db="EMBL/GenBank/DDBJ databases">
        <title>The Genome Sequence of Fusarium oxysporum II5.</title>
        <authorList>
            <consortium name="The Broad Institute Genome Sequencing Platform"/>
            <person name="Ma L.-J."/>
            <person name="Gale L.R."/>
            <person name="Schwartz D.C."/>
            <person name="Zhou S."/>
            <person name="Corby-Kistler H."/>
            <person name="Young S.K."/>
            <person name="Zeng Q."/>
            <person name="Gargeya S."/>
            <person name="Fitzgerald M."/>
            <person name="Haas B."/>
            <person name="Abouelleil A."/>
            <person name="Alvarado L."/>
            <person name="Arachchi H.M."/>
            <person name="Berlin A."/>
            <person name="Brown A."/>
            <person name="Chapman S.B."/>
            <person name="Chen Z."/>
            <person name="Dunbar C."/>
            <person name="Freedman E."/>
            <person name="Gearin G."/>
            <person name="Goldberg J."/>
            <person name="Griggs A."/>
            <person name="Gujja S."/>
            <person name="Heiman D."/>
            <person name="Howarth C."/>
            <person name="Larson L."/>
            <person name="Lui A."/>
            <person name="MacDonald P.J.P."/>
            <person name="Montmayeur A."/>
            <person name="Murphy C."/>
            <person name="Neiman D."/>
            <person name="Pearson M."/>
            <person name="Priest M."/>
            <person name="Roberts A."/>
            <person name="Saif S."/>
            <person name="Shea T."/>
            <person name="Shenoy N."/>
            <person name="Sisk P."/>
            <person name="Stolte C."/>
            <person name="Sykes S."/>
            <person name="Wortman J."/>
            <person name="Nusbaum C."/>
            <person name="Birren B."/>
        </authorList>
    </citation>
    <scope>NUCLEOTIDE SEQUENCE [LARGE SCALE GENOMIC DNA]</scope>
    <source>
        <strain evidence="2">54006</strain>
    </source>
</reference>
<feature type="compositionally biased region" description="Basic and acidic residues" evidence="1">
    <location>
        <begin position="1"/>
        <end position="13"/>
    </location>
</feature>
<feature type="region of interest" description="Disordered" evidence="1">
    <location>
        <begin position="1"/>
        <end position="73"/>
    </location>
</feature>
<dbReference type="AlphaFoldDB" id="X0JEE8"/>
<dbReference type="VEuPathDB" id="FungiDB:FOIG_12604"/>
<dbReference type="GeneID" id="42037779"/>
<feature type="compositionally biased region" description="Polar residues" evidence="1">
    <location>
        <begin position="42"/>
        <end position="54"/>
    </location>
</feature>
<dbReference type="HOGENOM" id="CLU_1447746_0_0_1"/>
<proteinExistence type="predicted"/>
<protein>
    <submittedName>
        <fullName evidence="2">Uncharacterized protein</fullName>
    </submittedName>
</protein>
<dbReference type="RefSeq" id="XP_031056851.1">
    <property type="nucleotide sequence ID" value="XM_031213520.1"/>
</dbReference>
<gene>
    <name evidence="2" type="ORF">FOIG_12604</name>
</gene>
<dbReference type="Proteomes" id="UP000030685">
    <property type="component" value="Unassembled WGS sequence"/>
</dbReference>
<dbReference type="EMBL" id="JH658296">
    <property type="protein sequence ID" value="EXL94761.1"/>
    <property type="molecule type" value="Genomic_DNA"/>
</dbReference>
<organism evidence="2">
    <name type="scientific">Fusarium odoratissimum (strain NRRL 54006)</name>
    <dbReference type="NCBI Taxonomy" id="1089451"/>
    <lineage>
        <taxon>Eukaryota</taxon>
        <taxon>Fungi</taxon>
        <taxon>Dikarya</taxon>
        <taxon>Ascomycota</taxon>
        <taxon>Pezizomycotina</taxon>
        <taxon>Sordariomycetes</taxon>
        <taxon>Hypocreomycetidae</taxon>
        <taxon>Hypocreales</taxon>
        <taxon>Nectriaceae</taxon>
        <taxon>Fusarium</taxon>
        <taxon>Fusarium oxysporum species complex</taxon>
        <taxon>Fusarium oxysporum f. sp. cubense (strain race 4)</taxon>
    </lineage>
</organism>
<evidence type="ECO:0000256" key="1">
    <source>
        <dbReference type="SAM" id="MobiDB-lite"/>
    </source>
</evidence>
<accession>X0JEE8</accession>
<feature type="compositionally biased region" description="Basic and acidic residues" evidence="1">
    <location>
        <begin position="26"/>
        <end position="40"/>
    </location>
</feature>